<reference evidence="2" key="1">
    <citation type="submission" date="2019-09" db="EMBL/GenBank/DDBJ databases">
        <title>Mumia zhuanghuii sp. nov. isolated from the intestinal contents of plateau pika (Ochotona curzoniae) in the Qinghai-Tibet plateau of China.</title>
        <authorList>
            <person name="Tian Z."/>
        </authorList>
    </citation>
    <scope>NUCLEOTIDE SEQUENCE [LARGE SCALE GENOMIC DNA]</scope>
    <source>
        <strain evidence="2">L-031</strain>
    </source>
</reference>
<evidence type="ECO:0000313" key="1">
    <source>
        <dbReference type="EMBL" id="QEW01779.1"/>
    </source>
</evidence>
<dbReference type="KEGG" id="mlz:F6J85_00820"/>
<name>A0A5J6KZY5_9MICO</name>
<dbReference type="Proteomes" id="UP000325516">
    <property type="component" value="Chromosome"/>
</dbReference>
<organism evidence="1 2">
    <name type="scientific">Microbacterium lushaniae</name>
    <dbReference type="NCBI Taxonomy" id="2614639"/>
    <lineage>
        <taxon>Bacteria</taxon>
        <taxon>Bacillati</taxon>
        <taxon>Actinomycetota</taxon>
        <taxon>Actinomycetes</taxon>
        <taxon>Micrococcales</taxon>
        <taxon>Microbacteriaceae</taxon>
        <taxon>Microbacterium</taxon>
    </lineage>
</organism>
<dbReference type="AlphaFoldDB" id="A0A5J6KZY5"/>
<accession>A0A5J6KZY5</accession>
<dbReference type="PANTHER" id="PTHR38453:SF1">
    <property type="entry name" value="CYTOPLASMIC PROTEIN"/>
    <property type="match status" value="1"/>
</dbReference>
<keyword evidence="2" id="KW-1185">Reference proteome</keyword>
<sequence length="79" mass="9312">MTSSDAPAPAAWWVRVREPLARTGRSIRWYVTTLMGDRAYDTYVAHLRVHHPAQQPMTEREFWRDRLDQQDRNPGARCC</sequence>
<gene>
    <name evidence="1" type="ORF">F6J85_00820</name>
</gene>
<dbReference type="Pfam" id="PF04328">
    <property type="entry name" value="Sel_put"/>
    <property type="match status" value="1"/>
</dbReference>
<dbReference type="InterPro" id="IPR007423">
    <property type="entry name" value="Sel_put"/>
</dbReference>
<evidence type="ECO:0000313" key="2">
    <source>
        <dbReference type="Proteomes" id="UP000325516"/>
    </source>
</evidence>
<dbReference type="EMBL" id="CP044232">
    <property type="protein sequence ID" value="QEW01779.1"/>
    <property type="molecule type" value="Genomic_DNA"/>
</dbReference>
<protein>
    <submittedName>
        <fullName evidence="1">YbdD/YjiX family protein</fullName>
    </submittedName>
</protein>
<dbReference type="PANTHER" id="PTHR38453">
    <property type="entry name" value="CYTOPLASMIC PROTEIN-RELATED"/>
    <property type="match status" value="1"/>
</dbReference>
<dbReference type="RefSeq" id="WP_150923434.1">
    <property type="nucleotide sequence ID" value="NZ_CP044232.1"/>
</dbReference>
<proteinExistence type="predicted"/>